<dbReference type="EMBL" id="CP060490">
    <property type="protein sequence ID" value="QNL45158.1"/>
    <property type="molecule type" value="Genomic_DNA"/>
</dbReference>
<dbReference type="RefSeq" id="WP_187333630.1">
    <property type="nucleotide sequence ID" value="NZ_CP060490.1"/>
</dbReference>
<dbReference type="InterPro" id="IPR017601">
    <property type="entry name" value="DGQHR-contain_dom"/>
</dbReference>
<proteinExistence type="predicted"/>
<sequence length="580" mass="67264">MKTKRTKKKLTAEQKAAQLKKHKELAFRKKIHSSFTEAGFTYFSTLGKHFSIGTRIVELDYLFLHENIIVICEDNTKQKKDINHIRNKNESFAEIRSNKTAFLSWLASTFPEKAAMVKQYLPERYFLYYIYISQTELEITEEEKKRYSNLLFWDTETLSFFNRMAQCIQHSARYEIFRYLGLKNDEIGFSGSEGGKTTIKAPIIYPQDATGLRNGVRVVSFMMSAEKLLRTSYVLRKDSWEESMFLYQRLIEKDKVKSIRAFLAQKGEAFYNNIIVALPDNVTFEDDTGNPILVENIGDFQHCKLVLPDEMNSICVIDGQHRIFAHYEAPITEKYELQIAPLRKQLHLLVTGLIFPAEMKEAERKQIQSQIFLDINDNTKKVAPNVLTHIEMVKDPFSDIGLARRVIERLNKKRVFLNCFELSALDESKIKVASIIKFALRYLVTTTPAEEKTSLYAYWPGDKEAFQQKDETALNDYIEFCAKSIDLYFSAIRDAFKLAWNDPASKILSVISINGFIIAFNRQLNKYGVRDYPFYSGCVRKLSIDFSKDGFPYTSSQYRKFSGKILAEAFDFTDEELETT</sequence>
<dbReference type="InterPro" id="IPR017642">
    <property type="entry name" value="DNA_S_mod_DndB"/>
</dbReference>
<evidence type="ECO:0000313" key="1">
    <source>
        <dbReference type="EMBL" id="QNL45158.1"/>
    </source>
</evidence>
<organism evidence="1 2">
    <name type="scientific">Oscillibacter hominis</name>
    <dbReference type="NCBI Taxonomy" id="2763056"/>
    <lineage>
        <taxon>Bacteria</taxon>
        <taxon>Bacillati</taxon>
        <taxon>Bacillota</taxon>
        <taxon>Clostridia</taxon>
        <taxon>Eubacteriales</taxon>
        <taxon>Oscillospiraceae</taxon>
        <taxon>Oscillibacter</taxon>
    </lineage>
</organism>
<reference evidence="1 2" key="1">
    <citation type="submission" date="2020-08" db="EMBL/GenBank/DDBJ databases">
        <authorList>
            <person name="Liu C."/>
            <person name="Sun Q."/>
        </authorList>
    </citation>
    <scope>NUCLEOTIDE SEQUENCE [LARGE SCALE GENOMIC DNA]</scope>
    <source>
        <strain evidence="1 2">NSJ-62</strain>
    </source>
</reference>
<dbReference type="NCBIfam" id="TIGR03187">
    <property type="entry name" value="DGQHR"/>
    <property type="match status" value="1"/>
</dbReference>
<keyword evidence="2" id="KW-1185">Reference proteome</keyword>
<name>A0A7G9B6H7_9FIRM</name>
<gene>
    <name evidence="1" type="ORF">H8790_03795</name>
</gene>
<protein>
    <submittedName>
        <fullName evidence="1">DGQHR domain-containing protein</fullName>
    </submittedName>
</protein>
<dbReference type="CDD" id="cd16413">
    <property type="entry name" value="DGQHR_domain"/>
    <property type="match status" value="1"/>
</dbReference>
<dbReference type="KEGG" id="ohi:H8790_03795"/>
<accession>A0A7G9B6H7</accession>
<dbReference type="Proteomes" id="UP000515960">
    <property type="component" value="Chromosome"/>
</dbReference>
<dbReference type="AlphaFoldDB" id="A0A7G9B6H7"/>
<dbReference type="Pfam" id="PF14072">
    <property type="entry name" value="DndB"/>
    <property type="match status" value="1"/>
</dbReference>
<evidence type="ECO:0000313" key="2">
    <source>
        <dbReference type="Proteomes" id="UP000515960"/>
    </source>
</evidence>